<evidence type="ECO:0000256" key="2">
    <source>
        <dbReference type="ARBA" id="ARBA00007069"/>
    </source>
</evidence>
<feature type="transmembrane region" description="Helical" evidence="8">
    <location>
        <begin position="344"/>
        <end position="365"/>
    </location>
</feature>
<dbReference type="PANTHER" id="PTHR42929:SF5">
    <property type="entry name" value="ABC TRANSPORTER PERMEASE PROTEIN"/>
    <property type="match status" value="1"/>
</dbReference>
<keyword evidence="6 8" id="KW-1133">Transmembrane helix</keyword>
<feature type="transmembrane region" description="Helical" evidence="8">
    <location>
        <begin position="34"/>
        <end position="58"/>
    </location>
</feature>
<dbReference type="InterPro" id="IPR000515">
    <property type="entry name" value="MetI-like"/>
</dbReference>
<comment type="caution">
    <text evidence="10">The sequence shown here is derived from an EMBL/GenBank/DDBJ whole genome shotgun (WGS) entry which is preliminary data.</text>
</comment>
<feature type="transmembrane region" description="Helical" evidence="8">
    <location>
        <begin position="208"/>
        <end position="228"/>
    </location>
</feature>
<evidence type="ECO:0000256" key="8">
    <source>
        <dbReference type="RuleBase" id="RU363032"/>
    </source>
</evidence>
<feature type="transmembrane region" description="Helical" evidence="8">
    <location>
        <begin position="385"/>
        <end position="408"/>
    </location>
</feature>
<dbReference type="Pfam" id="PF00528">
    <property type="entry name" value="BPD_transp_1"/>
    <property type="match status" value="1"/>
</dbReference>
<feature type="transmembrane region" description="Helical" evidence="8">
    <location>
        <begin position="290"/>
        <end position="310"/>
    </location>
</feature>
<protein>
    <submittedName>
        <fullName evidence="10">Binding-protein-dependent transport systems inner membrane component</fullName>
    </submittedName>
</protein>
<dbReference type="EMBL" id="ACIS01000014">
    <property type="protein sequence ID" value="EEG06817.1"/>
    <property type="molecule type" value="Genomic_DNA"/>
</dbReference>
<dbReference type="PROSITE" id="PS50928">
    <property type="entry name" value="ABC_TM1"/>
    <property type="match status" value="1"/>
</dbReference>
<comment type="subcellular location">
    <subcellularLocation>
        <location evidence="1 8">Cell membrane</location>
        <topology evidence="1 8">Multi-pass membrane protein</topology>
    </subcellularLocation>
</comment>
<dbReference type="Proteomes" id="UP000003165">
    <property type="component" value="Unassembled WGS sequence"/>
</dbReference>
<feature type="domain" description="ABC transmembrane type-1" evidence="9">
    <location>
        <begin position="202"/>
        <end position="408"/>
    </location>
</feature>
<dbReference type="Gene3D" id="1.10.3720.10">
    <property type="entry name" value="MetI-like"/>
    <property type="match status" value="1"/>
</dbReference>
<dbReference type="SUPFAM" id="SSF161098">
    <property type="entry name" value="MetI-like"/>
    <property type="match status" value="1"/>
</dbReference>
<dbReference type="CDD" id="cd06261">
    <property type="entry name" value="TM_PBP2"/>
    <property type="match status" value="1"/>
</dbReference>
<evidence type="ECO:0000256" key="3">
    <source>
        <dbReference type="ARBA" id="ARBA00022448"/>
    </source>
</evidence>
<dbReference type="GO" id="GO:0005886">
    <property type="term" value="C:plasma membrane"/>
    <property type="evidence" value="ECO:0007669"/>
    <property type="project" value="UniProtKB-SubCell"/>
</dbReference>
<comment type="similarity">
    <text evidence="2">Belongs to the binding-protein-dependent transport system permease family. CysTW subfamily.</text>
</comment>
<keyword evidence="3 8" id="KW-0813">Transport</keyword>
<keyword evidence="11" id="KW-1185">Reference proteome</keyword>
<dbReference type="InterPro" id="IPR035906">
    <property type="entry name" value="MetI-like_sf"/>
</dbReference>
<keyword evidence="4" id="KW-1003">Cell membrane</keyword>
<name>B9Z8N4_9NEIS</name>
<reference evidence="10 11" key="1">
    <citation type="submission" date="2009-02" db="EMBL/GenBank/DDBJ databases">
        <title>Sequencing of the draft genome and assembly of Lutiella nitroferrum 2002.</title>
        <authorList>
            <consortium name="US DOE Joint Genome Institute (JGI-PGF)"/>
            <person name="Lucas S."/>
            <person name="Copeland A."/>
            <person name="Lapidus A."/>
            <person name="Glavina del Rio T."/>
            <person name="Tice H."/>
            <person name="Bruce D."/>
            <person name="Goodwin L."/>
            <person name="Pitluck S."/>
            <person name="Larimer F."/>
            <person name="Land M.L."/>
            <person name="Hauser L."/>
            <person name="Coates J.D."/>
        </authorList>
    </citation>
    <scope>NUCLEOTIDE SEQUENCE [LARGE SCALE GENOMIC DNA]</scope>
    <source>
        <strain evidence="10 11">2002</strain>
    </source>
</reference>
<keyword evidence="5 8" id="KW-0812">Transmembrane</keyword>
<gene>
    <name evidence="10" type="ORF">FuraDRAFT_3721</name>
</gene>
<dbReference type="GO" id="GO:0055085">
    <property type="term" value="P:transmembrane transport"/>
    <property type="evidence" value="ECO:0007669"/>
    <property type="project" value="InterPro"/>
</dbReference>
<evidence type="ECO:0000256" key="5">
    <source>
        <dbReference type="ARBA" id="ARBA00022692"/>
    </source>
</evidence>
<keyword evidence="7 8" id="KW-0472">Membrane</keyword>
<organism evidence="10 11">
    <name type="scientific">Pseudogulbenkiania ferrooxidans 2002</name>
    <dbReference type="NCBI Taxonomy" id="279714"/>
    <lineage>
        <taxon>Bacteria</taxon>
        <taxon>Pseudomonadati</taxon>
        <taxon>Pseudomonadota</taxon>
        <taxon>Betaproteobacteria</taxon>
        <taxon>Neisseriales</taxon>
        <taxon>Chromobacteriaceae</taxon>
        <taxon>Pseudogulbenkiania</taxon>
    </lineage>
</organism>
<sequence length="420" mass="46778">MSESLIMNAPLTAADGEPLKKKLAREQRLKQFKAIALVAPLGLFLLLTFLVPITSLLFRSVDNPEVVTALPHTSQLIRSWDQRGLPSDAVYSALAEDLARAKTDGTLADASKRLNMEISGYRSLLMRTARKMPLHVAPGESVRDHFIQIDERWGDPDHWHAIARNAKSWSPYYLYRSLDLRENKSGVPELTPVNERAYLSIFGRTMWMSLWVTVFCMLLGYPVAYWLANLPKRQSNLLMILVLLPFWTSVLVRVAAWIVLLQSEGLINSGLMALGIIDHPLQLAFNRTGVYIAMVHILLPFVILPSYSVMKSIPPSYVKAAISLGDHPFAAFWKIYFPQTLPGVAAGALLVFIMCLGYYITPALLGSPEDQMVSYYVAFYTNVTINWGMAAALGSLLLIATLALYAVYSKLVGTDRLSLG</sequence>
<dbReference type="PANTHER" id="PTHR42929">
    <property type="entry name" value="INNER MEMBRANE ABC TRANSPORTER PERMEASE PROTEIN YDCU-RELATED-RELATED"/>
    <property type="match status" value="1"/>
</dbReference>
<accession>B9Z8N4</accession>
<dbReference type="RefSeq" id="WP_008955738.1">
    <property type="nucleotide sequence ID" value="NZ_ACIS01000014.1"/>
</dbReference>
<evidence type="ECO:0000313" key="10">
    <source>
        <dbReference type="EMBL" id="EEG06817.1"/>
    </source>
</evidence>
<evidence type="ECO:0000256" key="4">
    <source>
        <dbReference type="ARBA" id="ARBA00022475"/>
    </source>
</evidence>
<evidence type="ECO:0000256" key="6">
    <source>
        <dbReference type="ARBA" id="ARBA00022989"/>
    </source>
</evidence>
<feature type="transmembrane region" description="Helical" evidence="8">
    <location>
        <begin position="240"/>
        <end position="260"/>
    </location>
</feature>
<evidence type="ECO:0000256" key="1">
    <source>
        <dbReference type="ARBA" id="ARBA00004651"/>
    </source>
</evidence>
<dbReference type="AlphaFoldDB" id="B9Z8N4"/>
<dbReference type="eggNOG" id="COG1176">
    <property type="taxonomic scope" value="Bacteria"/>
</dbReference>
<evidence type="ECO:0000256" key="7">
    <source>
        <dbReference type="ARBA" id="ARBA00023136"/>
    </source>
</evidence>
<evidence type="ECO:0000313" key="11">
    <source>
        <dbReference type="Proteomes" id="UP000003165"/>
    </source>
</evidence>
<evidence type="ECO:0000259" key="9">
    <source>
        <dbReference type="PROSITE" id="PS50928"/>
    </source>
</evidence>
<proteinExistence type="inferred from homology"/>